<dbReference type="Gene3D" id="3.30.457.10">
    <property type="entry name" value="Copper amine oxidase-like, N-terminal domain"/>
    <property type="match status" value="2"/>
</dbReference>
<dbReference type="OrthoDB" id="9806267at2"/>
<evidence type="ECO:0000256" key="1">
    <source>
        <dbReference type="SAM" id="MobiDB-lite"/>
    </source>
</evidence>
<dbReference type="InterPro" id="IPR050695">
    <property type="entry name" value="N-acetylmuramoyl_amidase_3"/>
</dbReference>
<dbReference type="GO" id="GO:0030288">
    <property type="term" value="C:outer membrane-bounded periplasmic space"/>
    <property type="evidence" value="ECO:0007669"/>
    <property type="project" value="TreeGrafter"/>
</dbReference>
<evidence type="ECO:0000313" key="5">
    <source>
        <dbReference type="Proteomes" id="UP000255517"/>
    </source>
</evidence>
<dbReference type="Proteomes" id="UP000255517">
    <property type="component" value="Unassembled WGS sequence"/>
</dbReference>
<dbReference type="Pfam" id="PF07833">
    <property type="entry name" value="Cu_amine_oxidN1"/>
    <property type="match status" value="1"/>
</dbReference>
<dbReference type="InterPro" id="IPR002508">
    <property type="entry name" value="MurNAc-LAA_cat"/>
</dbReference>
<dbReference type="EC" id="3.5.1.28" evidence="4"/>
<feature type="signal peptide" evidence="2">
    <location>
        <begin position="1"/>
        <end position="20"/>
    </location>
</feature>
<keyword evidence="2" id="KW-0732">Signal</keyword>
<feature type="compositionally biased region" description="Basic residues" evidence="1">
    <location>
        <begin position="192"/>
        <end position="209"/>
    </location>
</feature>
<dbReference type="Pfam" id="PF01520">
    <property type="entry name" value="Amidase_3"/>
    <property type="match status" value="1"/>
</dbReference>
<feature type="compositionally biased region" description="Basic and acidic residues" evidence="1">
    <location>
        <begin position="175"/>
        <end position="191"/>
    </location>
</feature>
<accession>A0A379C508</accession>
<proteinExistence type="predicted"/>
<sequence>MKKLLLILTVFAMLIISTSAKNSFPVKIKKKNYNVNSCNVKIDGKDLQTTYNAYVKDGRTFVPIREITEALGADVLWDNVKKTALISMNDKNIKLQIGSSIVFVNDEKTKIDKNSVPALVDYIDAKGTKTMVPLRFLSETFGYDVSWDQDKFLAQVNSYKTDSIMDKDEKKLVEKKDNTTNKNDKKTNIKKKDNKKNKTKKTKTKKTKTKNPEKNSLNNINSIVKNQYQSKEEIKETKYLTEKIYEDESESALKAVGLDSEDMEKKQVINENLYVNGKVRIILDPGHGGKDSGANSKDNKVHEKDLTLLVATKLYNRLLEDGMDVSITRTRDEFIKLQDRASLANETNADIFLSIHINSSDNTDAKGIEVLYASEKNIKIKSTVQKYFAQELQKALLKETGAVNRGIKNRPAIIVLNQTKTVAALAELGFISNDEELSDLTDDDYIDKLVNGLYNGIYSYIDKYVKY</sequence>
<dbReference type="Gene3D" id="3.40.630.40">
    <property type="entry name" value="Zn-dependent exopeptidases"/>
    <property type="match status" value="1"/>
</dbReference>
<dbReference type="STRING" id="1122949.GCA_000378725_01131"/>
<dbReference type="RefSeq" id="WP_019034876.1">
    <property type="nucleotide sequence ID" value="NZ_UGSZ01000001.1"/>
</dbReference>
<reference evidence="4 5" key="1">
    <citation type="submission" date="2018-06" db="EMBL/GenBank/DDBJ databases">
        <authorList>
            <consortium name="Pathogen Informatics"/>
            <person name="Doyle S."/>
        </authorList>
    </citation>
    <scope>NUCLEOTIDE SEQUENCE [LARGE SCALE GENOMIC DNA]</scope>
    <source>
        <strain evidence="4 5">NCTC13149</strain>
    </source>
</reference>
<dbReference type="SUPFAM" id="SSF53187">
    <property type="entry name" value="Zn-dependent exopeptidases"/>
    <property type="match status" value="1"/>
</dbReference>
<dbReference type="GO" id="GO:0008745">
    <property type="term" value="F:N-acetylmuramoyl-L-alanine amidase activity"/>
    <property type="evidence" value="ECO:0007669"/>
    <property type="project" value="UniProtKB-EC"/>
</dbReference>
<dbReference type="PANTHER" id="PTHR30404">
    <property type="entry name" value="N-ACETYLMURAMOYL-L-ALANINE AMIDASE"/>
    <property type="match status" value="1"/>
</dbReference>
<feature type="domain" description="MurNAc-LAA" evidence="3">
    <location>
        <begin position="341"/>
        <end position="458"/>
    </location>
</feature>
<dbReference type="EMBL" id="UGSZ01000001">
    <property type="protein sequence ID" value="SUB57189.1"/>
    <property type="molecule type" value="Genomic_DNA"/>
</dbReference>
<dbReference type="AlphaFoldDB" id="A0A379C508"/>
<gene>
    <name evidence="4" type="primary">lytC</name>
    <name evidence="4" type="ORF">NCTC13149_01022</name>
</gene>
<evidence type="ECO:0000313" key="4">
    <source>
        <dbReference type="EMBL" id="SUB57189.1"/>
    </source>
</evidence>
<name>A0A379C508_9FIRM</name>
<protein>
    <submittedName>
        <fullName evidence="4">N-acetylmuramoyl-L-alanine amidase LytC</fullName>
        <ecNumber evidence="4">3.5.1.28</ecNumber>
    </submittedName>
</protein>
<dbReference type="GO" id="GO:0009253">
    <property type="term" value="P:peptidoglycan catabolic process"/>
    <property type="evidence" value="ECO:0007669"/>
    <property type="project" value="InterPro"/>
</dbReference>
<dbReference type="SUPFAM" id="SSF55383">
    <property type="entry name" value="Copper amine oxidase, domain N"/>
    <property type="match status" value="1"/>
</dbReference>
<dbReference type="InterPro" id="IPR012854">
    <property type="entry name" value="Cu_amine_oxidase-like_N"/>
</dbReference>
<organism evidence="4 5">
    <name type="scientific">Peptoniphilus lacrimalis</name>
    <dbReference type="NCBI Taxonomy" id="33031"/>
    <lineage>
        <taxon>Bacteria</taxon>
        <taxon>Bacillati</taxon>
        <taxon>Bacillota</taxon>
        <taxon>Tissierellia</taxon>
        <taxon>Tissierellales</taxon>
        <taxon>Peptoniphilaceae</taxon>
        <taxon>Peptoniphilus</taxon>
    </lineage>
</organism>
<feature type="chain" id="PRO_5038989697" evidence="2">
    <location>
        <begin position="21"/>
        <end position="467"/>
    </location>
</feature>
<dbReference type="CDD" id="cd02696">
    <property type="entry name" value="MurNAc-LAA"/>
    <property type="match status" value="1"/>
</dbReference>
<keyword evidence="4" id="KW-0378">Hydrolase</keyword>
<evidence type="ECO:0000256" key="2">
    <source>
        <dbReference type="SAM" id="SignalP"/>
    </source>
</evidence>
<feature type="region of interest" description="Disordered" evidence="1">
    <location>
        <begin position="175"/>
        <end position="217"/>
    </location>
</feature>
<dbReference type="SMART" id="SM00646">
    <property type="entry name" value="Ami_3"/>
    <property type="match status" value="1"/>
</dbReference>
<dbReference type="PANTHER" id="PTHR30404:SF8">
    <property type="entry name" value="AUTOLYSIN PH-RELATED"/>
    <property type="match status" value="1"/>
</dbReference>
<evidence type="ECO:0000259" key="3">
    <source>
        <dbReference type="SMART" id="SM00646"/>
    </source>
</evidence>
<dbReference type="InterPro" id="IPR036582">
    <property type="entry name" value="Mao_N_sf"/>
</dbReference>